<evidence type="ECO:0000256" key="4">
    <source>
        <dbReference type="ARBA" id="ARBA00022619"/>
    </source>
</evidence>
<dbReference type="EC" id="2.5.1.78" evidence="3 7"/>
<dbReference type="InterPro" id="IPR036467">
    <property type="entry name" value="LS/RS_sf"/>
</dbReference>
<dbReference type="PANTHER" id="PTHR21058">
    <property type="entry name" value="6,7-DIMETHYL-8-RIBITYLLUMAZINE SYNTHASE DMRL SYNTHASE LUMAZINE SYNTHASE"/>
    <property type="match status" value="1"/>
</dbReference>
<dbReference type="Proteomes" id="UP000823046">
    <property type="component" value="Unassembled WGS sequence"/>
</dbReference>
<dbReference type="PANTHER" id="PTHR21058:SF0">
    <property type="entry name" value="6,7-DIMETHYL-8-RIBITYLLUMAZINE SYNTHASE"/>
    <property type="match status" value="1"/>
</dbReference>
<evidence type="ECO:0000256" key="1">
    <source>
        <dbReference type="ARBA" id="ARBA00004917"/>
    </source>
</evidence>
<gene>
    <name evidence="8" type="ORF">IE077_000794</name>
</gene>
<dbReference type="NCBIfam" id="TIGR00114">
    <property type="entry name" value="lumazine-synth"/>
    <property type="match status" value="1"/>
</dbReference>
<evidence type="ECO:0000256" key="5">
    <source>
        <dbReference type="ARBA" id="ARBA00022679"/>
    </source>
</evidence>
<organism evidence="8 9">
    <name type="scientific">Cardiosporidium cionae</name>
    <dbReference type="NCBI Taxonomy" id="476202"/>
    <lineage>
        <taxon>Eukaryota</taxon>
        <taxon>Sar</taxon>
        <taxon>Alveolata</taxon>
        <taxon>Apicomplexa</taxon>
        <taxon>Aconoidasida</taxon>
        <taxon>Nephromycida</taxon>
        <taxon>Cardiosporidium</taxon>
    </lineage>
</organism>
<dbReference type="SUPFAM" id="SSF52121">
    <property type="entry name" value="Lumazine synthase"/>
    <property type="match status" value="1"/>
</dbReference>
<dbReference type="InterPro" id="IPR002180">
    <property type="entry name" value="LS/RS"/>
</dbReference>
<evidence type="ECO:0000256" key="7">
    <source>
        <dbReference type="RuleBase" id="RU003795"/>
    </source>
</evidence>
<keyword evidence="4 7" id="KW-0686">Riboflavin biosynthesis</keyword>
<dbReference type="InterPro" id="IPR034964">
    <property type="entry name" value="LS"/>
</dbReference>
<reference evidence="8 9" key="1">
    <citation type="journal article" date="2020" name="bioRxiv">
        <title>Metabolic contributions of an alphaproteobacterial endosymbiont in the apicomplexan Cardiosporidium cionae.</title>
        <authorList>
            <person name="Hunter E.S."/>
            <person name="Paight C.J."/>
            <person name="Lane C.E."/>
        </authorList>
    </citation>
    <scope>NUCLEOTIDE SEQUENCE [LARGE SCALE GENOMIC DNA]</scope>
    <source>
        <strain evidence="8">ESH_2018</strain>
    </source>
</reference>
<comment type="function">
    <text evidence="7">Catalyzes the formation of 6,7-dimethyl-8-ribityllumazine by condensation of 5-amino-6-(D-ribitylamino)uracil with 3,4-dihydroxy-2-butanone 4-phosphate. This is the penultimate step in the biosynthesis of riboflavin.</text>
</comment>
<comment type="pathway">
    <text evidence="1 7">Cofactor biosynthesis; riboflavin biosynthesis; riboflavin from 2-hydroxy-3-oxobutyl phosphate and 5-amino-6-(D-ribitylamino)uracil: step 1/2.</text>
</comment>
<dbReference type="Gene3D" id="3.40.50.960">
    <property type="entry name" value="Lumazine/riboflavin synthase"/>
    <property type="match status" value="1"/>
</dbReference>
<name>A0ABQ7J6J5_9APIC</name>
<comment type="catalytic activity">
    <reaction evidence="6 7">
        <text>(2S)-2-hydroxy-3-oxobutyl phosphate + 5-amino-6-(D-ribitylamino)uracil = 6,7-dimethyl-8-(1-D-ribityl)lumazine + phosphate + 2 H2O + H(+)</text>
        <dbReference type="Rhea" id="RHEA:26152"/>
        <dbReference type="ChEBI" id="CHEBI:15377"/>
        <dbReference type="ChEBI" id="CHEBI:15378"/>
        <dbReference type="ChEBI" id="CHEBI:15934"/>
        <dbReference type="ChEBI" id="CHEBI:43474"/>
        <dbReference type="ChEBI" id="CHEBI:58201"/>
        <dbReference type="ChEBI" id="CHEBI:58830"/>
        <dbReference type="EC" id="2.5.1.78"/>
    </reaction>
</comment>
<dbReference type="HAMAP" id="MF_00178">
    <property type="entry name" value="Lumazine_synth"/>
    <property type="match status" value="1"/>
</dbReference>
<dbReference type="Pfam" id="PF00885">
    <property type="entry name" value="DMRL_synthase"/>
    <property type="match status" value="1"/>
</dbReference>
<sequence length="324" mass="35844">MKLCIARHCNTLMGIKVCLKSLHSCCLLTLFSFFALNLSNVIGNHFSTSLNPLSTSQTPLNSNSNSNYPVMHLKARTNLRKYKMASNKIDPFSILPENCWGETKIFGARVDKYHSIDDADRNPHKRKFAFVSSSASNYPLQPPAFPFFYSNTMGNMMFSSSAALKEQMLPQLSTLSGEKENIPTTPLIGVVTAQWNYDVTGPLQKTVLKQLQEQGHSYCSREVSGAYEVPLMVKNLLVNDGCDAVIAIACLIKGETLHFEYIADAVSHGLMQVQLETSKPVIFGVLTCLTKEQALHRSVGEGDQASVWANTAIELADYYKNGTN</sequence>
<comment type="similarity">
    <text evidence="2 7">Belongs to the DMRL synthase family.</text>
</comment>
<dbReference type="CDD" id="cd09209">
    <property type="entry name" value="Lumazine_synthase-I"/>
    <property type="match status" value="1"/>
</dbReference>
<keyword evidence="9" id="KW-1185">Reference proteome</keyword>
<evidence type="ECO:0000313" key="9">
    <source>
        <dbReference type="Proteomes" id="UP000823046"/>
    </source>
</evidence>
<proteinExistence type="inferred from homology"/>
<evidence type="ECO:0000256" key="3">
    <source>
        <dbReference type="ARBA" id="ARBA00012664"/>
    </source>
</evidence>
<accession>A0ABQ7J6J5</accession>
<evidence type="ECO:0000256" key="2">
    <source>
        <dbReference type="ARBA" id="ARBA00007424"/>
    </source>
</evidence>
<keyword evidence="5 7" id="KW-0808">Transferase</keyword>
<protein>
    <recommendedName>
        <fullName evidence="3 7">6,7-dimethyl-8-ribityllumazine synthase</fullName>
        <shortName evidence="7">DMRL synthase</shortName>
        <ecNumber evidence="3 7">2.5.1.78</ecNumber>
    </recommendedName>
</protein>
<evidence type="ECO:0000313" key="8">
    <source>
        <dbReference type="EMBL" id="KAF8819592.1"/>
    </source>
</evidence>
<evidence type="ECO:0000256" key="6">
    <source>
        <dbReference type="ARBA" id="ARBA00048785"/>
    </source>
</evidence>
<dbReference type="EMBL" id="JADAQX010000683">
    <property type="protein sequence ID" value="KAF8819592.1"/>
    <property type="molecule type" value="Genomic_DNA"/>
</dbReference>
<comment type="caution">
    <text evidence="8">The sequence shown here is derived from an EMBL/GenBank/DDBJ whole genome shotgun (WGS) entry which is preliminary data.</text>
</comment>